<dbReference type="SUPFAM" id="SSF58104">
    <property type="entry name" value="Methyl-accepting chemotaxis protein (MCP) signaling domain"/>
    <property type="match status" value="1"/>
</dbReference>
<keyword evidence="5 11" id="KW-1133">Transmembrane helix</keyword>
<dbReference type="Gene3D" id="6.10.340.10">
    <property type="match status" value="1"/>
</dbReference>
<organism evidence="14 15">
    <name type="scientific">Dethiosulfovibrio salsuginis</name>
    <dbReference type="NCBI Taxonomy" id="561720"/>
    <lineage>
        <taxon>Bacteria</taxon>
        <taxon>Thermotogati</taxon>
        <taxon>Synergistota</taxon>
        <taxon>Synergistia</taxon>
        <taxon>Synergistales</taxon>
        <taxon>Dethiosulfovibrionaceae</taxon>
        <taxon>Dethiosulfovibrio</taxon>
    </lineage>
</organism>
<evidence type="ECO:0000259" key="13">
    <source>
        <dbReference type="PROSITE" id="PS50885"/>
    </source>
</evidence>
<dbReference type="EMBL" id="FXBB01000055">
    <property type="protein sequence ID" value="SMG51260.1"/>
    <property type="molecule type" value="Genomic_DNA"/>
</dbReference>
<dbReference type="Proteomes" id="UP000193355">
    <property type="component" value="Unassembled WGS sequence"/>
</dbReference>
<feature type="compositionally biased region" description="Low complexity" evidence="10">
    <location>
        <begin position="423"/>
        <end position="435"/>
    </location>
</feature>
<evidence type="ECO:0000256" key="11">
    <source>
        <dbReference type="SAM" id="Phobius"/>
    </source>
</evidence>
<evidence type="ECO:0000256" key="1">
    <source>
        <dbReference type="ARBA" id="ARBA00004651"/>
    </source>
</evidence>
<dbReference type="GO" id="GO:0005886">
    <property type="term" value="C:plasma membrane"/>
    <property type="evidence" value="ECO:0007669"/>
    <property type="project" value="UniProtKB-SubCell"/>
</dbReference>
<dbReference type="InterPro" id="IPR004089">
    <property type="entry name" value="MCPsignal_dom"/>
</dbReference>
<evidence type="ECO:0000256" key="10">
    <source>
        <dbReference type="SAM" id="MobiDB-lite"/>
    </source>
</evidence>
<dbReference type="Gene3D" id="1.10.287.950">
    <property type="entry name" value="Methyl-accepting chemotaxis protein"/>
    <property type="match status" value="1"/>
</dbReference>
<comment type="subcellular location">
    <subcellularLocation>
        <location evidence="1">Cell membrane</location>
        <topology evidence="1">Multi-pass membrane protein</topology>
    </subcellularLocation>
</comment>
<dbReference type="AlphaFoldDB" id="A0A1X7LC46"/>
<evidence type="ECO:0000256" key="5">
    <source>
        <dbReference type="ARBA" id="ARBA00022989"/>
    </source>
</evidence>
<evidence type="ECO:0000256" key="3">
    <source>
        <dbReference type="ARBA" id="ARBA00022500"/>
    </source>
</evidence>
<feature type="compositionally biased region" description="Polar residues" evidence="10">
    <location>
        <begin position="436"/>
        <end position="447"/>
    </location>
</feature>
<dbReference type="GO" id="GO:0006935">
    <property type="term" value="P:chemotaxis"/>
    <property type="evidence" value="ECO:0007669"/>
    <property type="project" value="UniProtKB-KW"/>
</dbReference>
<feature type="domain" description="Methyl-accepting transducer" evidence="12">
    <location>
        <begin position="385"/>
        <end position="621"/>
    </location>
</feature>
<accession>A0A1X7LC46</accession>
<evidence type="ECO:0000256" key="2">
    <source>
        <dbReference type="ARBA" id="ARBA00022475"/>
    </source>
</evidence>
<dbReference type="InterPro" id="IPR033479">
    <property type="entry name" value="dCache_1"/>
</dbReference>
<evidence type="ECO:0000313" key="14">
    <source>
        <dbReference type="EMBL" id="SMG51260.1"/>
    </source>
</evidence>
<keyword evidence="2" id="KW-1003">Cell membrane</keyword>
<evidence type="ECO:0000256" key="6">
    <source>
        <dbReference type="ARBA" id="ARBA00023136"/>
    </source>
</evidence>
<sequence length="682" mass="71844">MSIKGKFISMVAAVLVVIAVMAGVGAIRSKGVLTEQLIKTGDETVKIALLTVEENLNKMTAIMVNAAKVTERAWNKEGINELKPMEDLMVELAEANKGFGFQDIYFGFEKDGKFSDGTRFQQPDDFDSRKRGWYIQAMGERGKVIITEPYVDKITNKPVFSLCVTIEDSSGKVVGVLGSDVSMESLVNFAGQLQILGEGHPILLSSKGVILVGPVKERIMEINLAEDTENTPSVQSMAKSMVAGKSGAMEIEWIGQSFEAFYGATSFGPSLAIAYPLSSIGAMVARVTSVQLAVAGFALLAVALAVFLTFKSIVTPLRKASTMALEIKNGNLTVDPSSIGYRAKDALGEMIEALSSMVSGLRDTIEGITEESHSIADSTGSLAASSEQTNAAMEEVRRSVSDVAVLSETNAAALEETNAGVEEVSSSASMAANSATQGTEATANASKTSKEAVEIVTKIIKDIKDVGEKAQKSLKTLSGLTGSVQEITGFIETINSIADQTNLLALNAAIEAARAGEAGRGFAVVAEEVRKLAEESGHAAGSIGKLIEGLQSQTKESVDVTTEAGKIMTQTVQQADEAKTGLDETLRQIALVNDAMQNIAATSQEQAASANEMANAVDQASRSTVDIANKISGVKSSADETAKASETVAQEAETVSLLSKSIQDRLATFSTGKEKSKSPALR</sequence>
<dbReference type="SUPFAM" id="SSF103190">
    <property type="entry name" value="Sensory domain-like"/>
    <property type="match status" value="1"/>
</dbReference>
<dbReference type="Pfam" id="PF02743">
    <property type="entry name" value="dCache_1"/>
    <property type="match status" value="1"/>
</dbReference>
<keyword evidence="3" id="KW-0145">Chemotaxis</keyword>
<evidence type="ECO:0000256" key="8">
    <source>
        <dbReference type="ARBA" id="ARBA00029447"/>
    </source>
</evidence>
<dbReference type="PANTHER" id="PTHR32089:SF112">
    <property type="entry name" value="LYSOZYME-LIKE PROTEIN-RELATED"/>
    <property type="match status" value="1"/>
</dbReference>
<comment type="similarity">
    <text evidence="8">Belongs to the methyl-accepting chemotaxis (MCP) protein family.</text>
</comment>
<dbReference type="OrthoDB" id="1605at2"/>
<evidence type="ECO:0000259" key="12">
    <source>
        <dbReference type="PROSITE" id="PS50111"/>
    </source>
</evidence>
<feature type="transmembrane region" description="Helical" evidence="11">
    <location>
        <begin position="292"/>
        <end position="310"/>
    </location>
</feature>
<evidence type="ECO:0000313" key="15">
    <source>
        <dbReference type="Proteomes" id="UP000193355"/>
    </source>
</evidence>
<dbReference type="Pfam" id="PF00015">
    <property type="entry name" value="MCPsignal"/>
    <property type="match status" value="1"/>
</dbReference>
<dbReference type="PROSITE" id="PS50111">
    <property type="entry name" value="CHEMOTAXIS_TRANSDUC_2"/>
    <property type="match status" value="1"/>
</dbReference>
<keyword evidence="15" id="KW-1185">Reference proteome</keyword>
<dbReference type="Gene3D" id="3.30.450.20">
    <property type="entry name" value="PAS domain"/>
    <property type="match status" value="1"/>
</dbReference>
<dbReference type="GO" id="GO:0007165">
    <property type="term" value="P:signal transduction"/>
    <property type="evidence" value="ECO:0007669"/>
    <property type="project" value="UniProtKB-KW"/>
</dbReference>
<dbReference type="SMART" id="SM00283">
    <property type="entry name" value="MA"/>
    <property type="match status" value="1"/>
</dbReference>
<evidence type="ECO:0000256" key="7">
    <source>
        <dbReference type="ARBA" id="ARBA00023224"/>
    </source>
</evidence>
<dbReference type="CDD" id="cd11386">
    <property type="entry name" value="MCP_signal"/>
    <property type="match status" value="1"/>
</dbReference>
<keyword evidence="6 11" id="KW-0472">Membrane</keyword>
<evidence type="ECO:0000256" key="9">
    <source>
        <dbReference type="PROSITE-ProRule" id="PRU00284"/>
    </source>
</evidence>
<dbReference type="SMART" id="SM00304">
    <property type="entry name" value="HAMP"/>
    <property type="match status" value="1"/>
</dbReference>
<dbReference type="CDD" id="cd12913">
    <property type="entry name" value="PDC1_MCP_like"/>
    <property type="match status" value="1"/>
</dbReference>
<proteinExistence type="inferred from homology"/>
<protein>
    <submittedName>
        <fullName evidence="14">Methyl-accepting chemotaxis sensory transducer with Cache sensor</fullName>
    </submittedName>
</protein>
<name>A0A1X7LC46_9BACT</name>
<feature type="domain" description="HAMP" evidence="13">
    <location>
        <begin position="311"/>
        <end position="366"/>
    </location>
</feature>
<keyword evidence="7 9" id="KW-0807">Transducer</keyword>
<evidence type="ECO:0000256" key="4">
    <source>
        <dbReference type="ARBA" id="ARBA00022692"/>
    </source>
</evidence>
<reference evidence="15" key="1">
    <citation type="submission" date="2017-04" db="EMBL/GenBank/DDBJ databases">
        <authorList>
            <person name="Varghese N."/>
            <person name="Submissions S."/>
        </authorList>
    </citation>
    <scope>NUCLEOTIDE SEQUENCE [LARGE SCALE GENOMIC DNA]</scope>
    <source>
        <strain evidence="15">USBA 82</strain>
    </source>
</reference>
<gene>
    <name evidence="14" type="ORF">SAMN06275492_1557</name>
</gene>
<dbReference type="PROSITE" id="PS50885">
    <property type="entry name" value="HAMP"/>
    <property type="match status" value="1"/>
</dbReference>
<feature type="region of interest" description="Disordered" evidence="10">
    <location>
        <begin position="423"/>
        <end position="447"/>
    </location>
</feature>
<dbReference type="InterPro" id="IPR003660">
    <property type="entry name" value="HAMP_dom"/>
</dbReference>
<dbReference type="InterPro" id="IPR029151">
    <property type="entry name" value="Sensor-like_sf"/>
</dbReference>
<dbReference type="PANTHER" id="PTHR32089">
    <property type="entry name" value="METHYL-ACCEPTING CHEMOTAXIS PROTEIN MCPB"/>
    <property type="match status" value="1"/>
</dbReference>
<keyword evidence="4 11" id="KW-0812">Transmembrane</keyword>
<dbReference type="RefSeq" id="WP_085545696.1">
    <property type="nucleotide sequence ID" value="NZ_FXBB01000055.1"/>
</dbReference>
<dbReference type="STRING" id="561720.SAMN06275492_1557"/>